<dbReference type="AlphaFoldDB" id="A0AAW1U9E4"/>
<dbReference type="CDD" id="cd06526">
    <property type="entry name" value="metazoan_ACD"/>
    <property type="match status" value="1"/>
</dbReference>
<dbReference type="GO" id="GO:0005634">
    <property type="term" value="C:nucleus"/>
    <property type="evidence" value="ECO:0007669"/>
    <property type="project" value="TreeGrafter"/>
</dbReference>
<dbReference type="Proteomes" id="UP001431783">
    <property type="component" value="Unassembled WGS sequence"/>
</dbReference>
<dbReference type="PANTHER" id="PTHR45640">
    <property type="entry name" value="HEAT SHOCK PROTEIN HSP-12.2-RELATED"/>
    <property type="match status" value="1"/>
</dbReference>
<reference evidence="4 5" key="1">
    <citation type="submission" date="2023-03" db="EMBL/GenBank/DDBJ databases">
        <title>Genome insight into feeding habits of ladybird beetles.</title>
        <authorList>
            <person name="Li H.-S."/>
            <person name="Huang Y.-H."/>
            <person name="Pang H."/>
        </authorList>
    </citation>
    <scope>NUCLEOTIDE SEQUENCE [LARGE SCALE GENOMIC DNA]</scope>
    <source>
        <strain evidence="4">SYSU_2023b</strain>
        <tissue evidence="4">Whole body</tissue>
    </source>
</reference>
<accession>A0AAW1U9E4</accession>
<sequence>MEEGNQSYLVPMRLSNTNVVSDEFNDIWADFNKEMIRMQQEMAKFQDAMANRMFTSPHGFTTPLIQENEDEKQLKLRFDVSQYKPEDVEIRIEDNHLLVHARHEEHNGPRRILREYQQQFLLPVGVIPDSIRSNLSADGVLTVEAPIPEHPTGPKHLAIKH</sequence>
<dbReference type="PROSITE" id="PS01031">
    <property type="entry name" value="SHSP"/>
    <property type="match status" value="1"/>
</dbReference>
<feature type="domain" description="SHSP" evidence="3">
    <location>
        <begin position="55"/>
        <end position="161"/>
    </location>
</feature>
<comment type="caution">
    <text evidence="4">The sequence shown here is derived from an EMBL/GenBank/DDBJ whole genome shotgun (WGS) entry which is preliminary data.</text>
</comment>
<dbReference type="GO" id="GO:0042026">
    <property type="term" value="P:protein refolding"/>
    <property type="evidence" value="ECO:0007669"/>
    <property type="project" value="TreeGrafter"/>
</dbReference>
<comment type="similarity">
    <text evidence="1 2">Belongs to the small heat shock protein (HSP20) family.</text>
</comment>
<evidence type="ECO:0000256" key="2">
    <source>
        <dbReference type="RuleBase" id="RU003616"/>
    </source>
</evidence>
<organism evidence="4 5">
    <name type="scientific">Henosepilachna vigintioctopunctata</name>
    <dbReference type="NCBI Taxonomy" id="420089"/>
    <lineage>
        <taxon>Eukaryota</taxon>
        <taxon>Metazoa</taxon>
        <taxon>Ecdysozoa</taxon>
        <taxon>Arthropoda</taxon>
        <taxon>Hexapoda</taxon>
        <taxon>Insecta</taxon>
        <taxon>Pterygota</taxon>
        <taxon>Neoptera</taxon>
        <taxon>Endopterygota</taxon>
        <taxon>Coleoptera</taxon>
        <taxon>Polyphaga</taxon>
        <taxon>Cucujiformia</taxon>
        <taxon>Coccinelloidea</taxon>
        <taxon>Coccinellidae</taxon>
        <taxon>Epilachninae</taxon>
        <taxon>Epilachnini</taxon>
        <taxon>Henosepilachna</taxon>
    </lineage>
</organism>
<gene>
    <name evidence="4" type="ORF">WA026_013931</name>
</gene>
<evidence type="ECO:0000256" key="1">
    <source>
        <dbReference type="PROSITE-ProRule" id="PRU00285"/>
    </source>
</evidence>
<evidence type="ECO:0000313" key="4">
    <source>
        <dbReference type="EMBL" id="KAK9876556.1"/>
    </source>
</evidence>
<dbReference type="GO" id="GO:0009408">
    <property type="term" value="P:response to heat"/>
    <property type="evidence" value="ECO:0007669"/>
    <property type="project" value="TreeGrafter"/>
</dbReference>
<evidence type="ECO:0000259" key="3">
    <source>
        <dbReference type="PROSITE" id="PS01031"/>
    </source>
</evidence>
<dbReference type="InterPro" id="IPR008978">
    <property type="entry name" value="HSP20-like_chaperone"/>
</dbReference>
<keyword evidence="5" id="KW-1185">Reference proteome</keyword>
<evidence type="ECO:0000313" key="5">
    <source>
        <dbReference type="Proteomes" id="UP001431783"/>
    </source>
</evidence>
<protein>
    <recommendedName>
        <fullName evidence="3">SHSP domain-containing protein</fullName>
    </recommendedName>
</protein>
<proteinExistence type="inferred from homology"/>
<dbReference type="Gene3D" id="2.60.40.790">
    <property type="match status" value="1"/>
</dbReference>
<dbReference type="SUPFAM" id="SSF49764">
    <property type="entry name" value="HSP20-like chaperones"/>
    <property type="match status" value="1"/>
</dbReference>
<dbReference type="PRINTS" id="PR00299">
    <property type="entry name" value="ACRYSTALLIN"/>
</dbReference>
<dbReference type="InterPro" id="IPR002068">
    <property type="entry name" value="A-crystallin/Hsp20_dom"/>
</dbReference>
<dbReference type="InterPro" id="IPR001436">
    <property type="entry name" value="Alpha-crystallin/sHSP_animal"/>
</dbReference>
<dbReference type="Pfam" id="PF00011">
    <property type="entry name" value="HSP20"/>
    <property type="match status" value="1"/>
</dbReference>
<name>A0AAW1U9E4_9CUCU</name>
<dbReference type="PANTHER" id="PTHR45640:SF26">
    <property type="entry name" value="RE23625P"/>
    <property type="match status" value="1"/>
</dbReference>
<dbReference type="GO" id="GO:0051082">
    <property type="term" value="F:unfolded protein binding"/>
    <property type="evidence" value="ECO:0007669"/>
    <property type="project" value="TreeGrafter"/>
</dbReference>
<dbReference type="EMBL" id="JARQZJ010000037">
    <property type="protein sequence ID" value="KAK9876556.1"/>
    <property type="molecule type" value="Genomic_DNA"/>
</dbReference>
<dbReference type="GO" id="GO:0005737">
    <property type="term" value="C:cytoplasm"/>
    <property type="evidence" value="ECO:0007669"/>
    <property type="project" value="TreeGrafter"/>
</dbReference>